<keyword evidence="3" id="KW-1185">Reference proteome</keyword>
<dbReference type="Gene3D" id="1.25.40.10">
    <property type="entry name" value="Tetratricopeptide repeat domain"/>
    <property type="match status" value="1"/>
</dbReference>
<dbReference type="InterPro" id="IPR006597">
    <property type="entry name" value="Sel1-like"/>
</dbReference>
<dbReference type="EMBL" id="CAJVPV010024902">
    <property type="protein sequence ID" value="CAG8727604.1"/>
    <property type="molecule type" value="Genomic_DNA"/>
</dbReference>
<dbReference type="PANTHER" id="PTHR11102:SF160">
    <property type="entry name" value="ERAD-ASSOCIATED E3 UBIQUITIN-PROTEIN LIGASE COMPONENT HRD3"/>
    <property type="match status" value="1"/>
</dbReference>
<comment type="caution">
    <text evidence="2">The sequence shown here is derived from an EMBL/GenBank/DDBJ whole genome shotgun (WGS) entry which is preliminary data.</text>
</comment>
<protein>
    <submittedName>
        <fullName evidence="2">10278_t:CDS:1</fullName>
    </submittedName>
</protein>
<evidence type="ECO:0000313" key="2">
    <source>
        <dbReference type="EMBL" id="CAG8727604.1"/>
    </source>
</evidence>
<dbReference type="AlphaFoldDB" id="A0A9N9NDJ7"/>
<organism evidence="2 3">
    <name type="scientific">Acaulospora morrowiae</name>
    <dbReference type="NCBI Taxonomy" id="94023"/>
    <lineage>
        <taxon>Eukaryota</taxon>
        <taxon>Fungi</taxon>
        <taxon>Fungi incertae sedis</taxon>
        <taxon>Mucoromycota</taxon>
        <taxon>Glomeromycotina</taxon>
        <taxon>Glomeromycetes</taxon>
        <taxon>Diversisporales</taxon>
        <taxon>Acaulosporaceae</taxon>
        <taxon>Acaulospora</taxon>
    </lineage>
</organism>
<dbReference type="OrthoDB" id="2384430at2759"/>
<proteinExistence type="inferred from homology"/>
<dbReference type="PANTHER" id="PTHR11102">
    <property type="entry name" value="SEL-1-LIKE PROTEIN"/>
    <property type="match status" value="1"/>
</dbReference>
<evidence type="ECO:0000313" key="3">
    <source>
        <dbReference type="Proteomes" id="UP000789342"/>
    </source>
</evidence>
<accession>A0A9N9NDJ7</accession>
<sequence length="96" mass="10560">AADDGIPDAQLRYAFSLTNTPGIKFTKKVFTEFKEYLTKAADGGNVAAQYNLGDMYFNGKLLCPKDQELGMKYLRLAALNNHPDAIKTLKSKGISL</sequence>
<dbReference type="InterPro" id="IPR011990">
    <property type="entry name" value="TPR-like_helical_dom_sf"/>
</dbReference>
<dbReference type="SMART" id="SM00671">
    <property type="entry name" value="SEL1"/>
    <property type="match status" value="1"/>
</dbReference>
<reference evidence="2" key="1">
    <citation type="submission" date="2021-06" db="EMBL/GenBank/DDBJ databases">
        <authorList>
            <person name="Kallberg Y."/>
            <person name="Tangrot J."/>
            <person name="Rosling A."/>
        </authorList>
    </citation>
    <scope>NUCLEOTIDE SEQUENCE</scope>
    <source>
        <strain evidence="2">CL551</strain>
    </source>
</reference>
<dbReference type="Proteomes" id="UP000789342">
    <property type="component" value="Unassembled WGS sequence"/>
</dbReference>
<dbReference type="Pfam" id="PF08238">
    <property type="entry name" value="Sel1"/>
    <property type="match status" value="2"/>
</dbReference>
<name>A0A9N9NDJ7_9GLOM</name>
<gene>
    <name evidence="2" type="ORF">AMORRO_LOCUS13767</name>
</gene>
<evidence type="ECO:0000256" key="1">
    <source>
        <dbReference type="ARBA" id="ARBA00038101"/>
    </source>
</evidence>
<comment type="similarity">
    <text evidence="1">Belongs to the sel-1 family.</text>
</comment>
<feature type="non-terminal residue" evidence="2">
    <location>
        <position position="1"/>
    </location>
</feature>
<dbReference type="SUPFAM" id="SSF81901">
    <property type="entry name" value="HCP-like"/>
    <property type="match status" value="1"/>
</dbReference>
<dbReference type="InterPro" id="IPR050767">
    <property type="entry name" value="Sel1_AlgK"/>
</dbReference>